<dbReference type="PANTHER" id="PTHR11941">
    <property type="entry name" value="ENOYL-COA HYDRATASE-RELATED"/>
    <property type="match status" value="1"/>
</dbReference>
<protein>
    <submittedName>
        <fullName evidence="1">Uncharacterized protein</fullName>
    </submittedName>
</protein>
<reference evidence="1 2" key="1">
    <citation type="submission" date="2024-11" db="EMBL/GenBank/DDBJ databases">
        <title>A near-complete genome assembly of Cinchona calisaya.</title>
        <authorList>
            <person name="Lian D.C."/>
            <person name="Zhao X.W."/>
            <person name="Wei L."/>
        </authorList>
    </citation>
    <scope>NUCLEOTIDE SEQUENCE [LARGE SCALE GENOMIC DNA]</scope>
    <source>
        <tissue evidence="1">Nenye</tissue>
    </source>
</reference>
<dbReference type="Proteomes" id="UP001630127">
    <property type="component" value="Unassembled WGS sequence"/>
</dbReference>
<accession>A0ABD2Y805</accession>
<proteinExistence type="predicted"/>
<dbReference type="Gene3D" id="3.90.226.10">
    <property type="entry name" value="2-enoyl-CoA Hydratase, Chain A, domain 1"/>
    <property type="match status" value="1"/>
</dbReference>
<dbReference type="AlphaFoldDB" id="A0ABD2Y805"/>
<evidence type="ECO:0000313" key="2">
    <source>
        <dbReference type="Proteomes" id="UP001630127"/>
    </source>
</evidence>
<evidence type="ECO:0000313" key="1">
    <source>
        <dbReference type="EMBL" id="KAL3502320.1"/>
    </source>
</evidence>
<sequence length="169" mass="19233">MGPTQQITITVNGLKALVSYFRPHQPPHAHYHRRHRPCIHDYILMQKDRGFLYMSELDIGLLIPPWFVTLLKSKAHSPVAWGDVVLKAAELTAEMGVDMGIVGSAHVGAEETVKAAVDLGEELVKRNGRDKCIERIGRWCLLRFWLRFVLMNPPPPVMMKTMQILSLRL</sequence>
<name>A0ABD2Y805_9GENT</name>
<keyword evidence="2" id="KW-1185">Reference proteome</keyword>
<dbReference type="PANTHER" id="PTHR11941:SF84">
    <property type="entry name" value="ENOYL-COA DELTA ISOMERASE 1, PEROXISOMAL"/>
    <property type="match status" value="1"/>
</dbReference>
<comment type="caution">
    <text evidence="1">The sequence shown here is derived from an EMBL/GenBank/DDBJ whole genome shotgun (WGS) entry which is preliminary data.</text>
</comment>
<gene>
    <name evidence="1" type="ORF">ACH5RR_036769</name>
</gene>
<dbReference type="EMBL" id="JBJUIK010000015">
    <property type="protein sequence ID" value="KAL3502320.1"/>
    <property type="molecule type" value="Genomic_DNA"/>
</dbReference>
<organism evidence="1 2">
    <name type="scientific">Cinchona calisaya</name>
    <dbReference type="NCBI Taxonomy" id="153742"/>
    <lineage>
        <taxon>Eukaryota</taxon>
        <taxon>Viridiplantae</taxon>
        <taxon>Streptophyta</taxon>
        <taxon>Embryophyta</taxon>
        <taxon>Tracheophyta</taxon>
        <taxon>Spermatophyta</taxon>
        <taxon>Magnoliopsida</taxon>
        <taxon>eudicotyledons</taxon>
        <taxon>Gunneridae</taxon>
        <taxon>Pentapetalae</taxon>
        <taxon>asterids</taxon>
        <taxon>lamiids</taxon>
        <taxon>Gentianales</taxon>
        <taxon>Rubiaceae</taxon>
        <taxon>Cinchonoideae</taxon>
        <taxon>Cinchoneae</taxon>
        <taxon>Cinchona</taxon>
    </lineage>
</organism>